<dbReference type="Gene3D" id="3.40.50.2300">
    <property type="match status" value="1"/>
</dbReference>
<dbReference type="SUPFAM" id="SSF52172">
    <property type="entry name" value="CheY-like"/>
    <property type="match status" value="1"/>
</dbReference>
<evidence type="ECO:0000259" key="9">
    <source>
        <dbReference type="PROSITE" id="PS51755"/>
    </source>
</evidence>
<evidence type="ECO:0000313" key="11">
    <source>
        <dbReference type="Proteomes" id="UP000601171"/>
    </source>
</evidence>
<name>A0A926ESQ0_9FIRM</name>
<accession>A0A926ESQ0</accession>
<comment type="caution">
    <text evidence="10">The sequence shown here is derived from an EMBL/GenBank/DDBJ whole genome shotgun (WGS) entry which is preliminary data.</text>
</comment>
<dbReference type="InterPro" id="IPR011006">
    <property type="entry name" value="CheY-like_superfamily"/>
</dbReference>
<dbReference type="Pfam" id="PF00072">
    <property type="entry name" value="Response_reg"/>
    <property type="match status" value="1"/>
</dbReference>
<feature type="domain" description="OmpR/PhoB-type" evidence="9">
    <location>
        <begin position="129"/>
        <end position="227"/>
    </location>
</feature>
<dbReference type="GO" id="GO:0006355">
    <property type="term" value="P:regulation of DNA-templated transcription"/>
    <property type="evidence" value="ECO:0007669"/>
    <property type="project" value="InterPro"/>
</dbReference>
<dbReference type="SMART" id="SM00448">
    <property type="entry name" value="REC"/>
    <property type="match status" value="1"/>
</dbReference>
<reference evidence="10" key="1">
    <citation type="submission" date="2020-08" db="EMBL/GenBank/DDBJ databases">
        <title>Genome public.</title>
        <authorList>
            <person name="Liu C."/>
            <person name="Sun Q."/>
        </authorList>
    </citation>
    <scope>NUCLEOTIDE SEQUENCE</scope>
    <source>
        <strain evidence="10">BX21</strain>
    </source>
</reference>
<dbReference type="GO" id="GO:0000156">
    <property type="term" value="F:phosphorelay response regulator activity"/>
    <property type="evidence" value="ECO:0007669"/>
    <property type="project" value="TreeGrafter"/>
</dbReference>
<dbReference type="GO" id="GO:0005829">
    <property type="term" value="C:cytosol"/>
    <property type="evidence" value="ECO:0007669"/>
    <property type="project" value="TreeGrafter"/>
</dbReference>
<dbReference type="InterPro" id="IPR039420">
    <property type="entry name" value="WalR-like"/>
</dbReference>
<evidence type="ECO:0000256" key="4">
    <source>
        <dbReference type="ARBA" id="ARBA00023125"/>
    </source>
</evidence>
<dbReference type="InterPro" id="IPR001867">
    <property type="entry name" value="OmpR/PhoB-type_DNA-bd"/>
</dbReference>
<dbReference type="PANTHER" id="PTHR48111:SF2">
    <property type="entry name" value="RESPONSE REGULATOR SAER"/>
    <property type="match status" value="1"/>
</dbReference>
<dbReference type="Pfam" id="PF00486">
    <property type="entry name" value="Trans_reg_C"/>
    <property type="match status" value="1"/>
</dbReference>
<feature type="modified residue" description="4-aspartylphosphate" evidence="6">
    <location>
        <position position="52"/>
    </location>
</feature>
<dbReference type="PROSITE" id="PS50110">
    <property type="entry name" value="RESPONSE_REGULATORY"/>
    <property type="match status" value="1"/>
</dbReference>
<dbReference type="CDD" id="cd17574">
    <property type="entry name" value="REC_OmpR"/>
    <property type="match status" value="1"/>
</dbReference>
<keyword evidence="5" id="KW-0804">Transcription</keyword>
<evidence type="ECO:0000256" key="2">
    <source>
        <dbReference type="ARBA" id="ARBA00023012"/>
    </source>
</evidence>
<dbReference type="PANTHER" id="PTHR48111">
    <property type="entry name" value="REGULATOR OF RPOS"/>
    <property type="match status" value="1"/>
</dbReference>
<evidence type="ECO:0000256" key="1">
    <source>
        <dbReference type="ARBA" id="ARBA00022553"/>
    </source>
</evidence>
<evidence type="ECO:0000256" key="6">
    <source>
        <dbReference type="PROSITE-ProRule" id="PRU00169"/>
    </source>
</evidence>
<dbReference type="GO" id="GO:0000976">
    <property type="term" value="F:transcription cis-regulatory region binding"/>
    <property type="evidence" value="ECO:0007669"/>
    <property type="project" value="TreeGrafter"/>
</dbReference>
<evidence type="ECO:0000256" key="5">
    <source>
        <dbReference type="ARBA" id="ARBA00023163"/>
    </source>
</evidence>
<keyword evidence="1 6" id="KW-0597">Phosphoprotein</keyword>
<keyword evidence="4 7" id="KW-0238">DNA-binding</keyword>
<dbReference type="Proteomes" id="UP000601171">
    <property type="component" value="Unassembled WGS sequence"/>
</dbReference>
<feature type="domain" description="Response regulatory" evidence="8">
    <location>
        <begin position="3"/>
        <end position="116"/>
    </location>
</feature>
<proteinExistence type="predicted"/>
<dbReference type="InterPro" id="IPR036388">
    <property type="entry name" value="WH-like_DNA-bd_sf"/>
</dbReference>
<keyword evidence="11" id="KW-1185">Reference proteome</keyword>
<gene>
    <name evidence="10" type="ORF">H8707_12675</name>
</gene>
<evidence type="ECO:0000256" key="3">
    <source>
        <dbReference type="ARBA" id="ARBA00023015"/>
    </source>
</evidence>
<evidence type="ECO:0000256" key="7">
    <source>
        <dbReference type="PROSITE-ProRule" id="PRU01091"/>
    </source>
</evidence>
<dbReference type="Gene3D" id="1.10.10.10">
    <property type="entry name" value="Winged helix-like DNA-binding domain superfamily/Winged helix DNA-binding domain"/>
    <property type="match status" value="1"/>
</dbReference>
<organism evidence="10 11">
    <name type="scientific">Paratissierella segnis</name>
    <dbReference type="NCBI Taxonomy" id="2763679"/>
    <lineage>
        <taxon>Bacteria</taxon>
        <taxon>Bacillati</taxon>
        <taxon>Bacillota</taxon>
        <taxon>Tissierellia</taxon>
        <taxon>Tissierellales</taxon>
        <taxon>Tissierellaceae</taxon>
        <taxon>Paratissierella</taxon>
    </lineage>
</organism>
<protein>
    <submittedName>
        <fullName evidence="10">Response regulator transcription factor</fullName>
    </submittedName>
</protein>
<dbReference type="EMBL" id="JACRTG010000030">
    <property type="protein sequence ID" value="MBC8589068.1"/>
    <property type="molecule type" value="Genomic_DNA"/>
</dbReference>
<dbReference type="SMART" id="SM00862">
    <property type="entry name" value="Trans_reg_C"/>
    <property type="match status" value="1"/>
</dbReference>
<feature type="DNA-binding region" description="OmpR/PhoB-type" evidence="7">
    <location>
        <begin position="129"/>
        <end position="227"/>
    </location>
</feature>
<dbReference type="FunFam" id="3.40.50.2300:FF:000001">
    <property type="entry name" value="DNA-binding response regulator PhoB"/>
    <property type="match status" value="1"/>
</dbReference>
<keyword evidence="3" id="KW-0805">Transcription regulation</keyword>
<dbReference type="FunFam" id="1.10.10.10:FF:000018">
    <property type="entry name" value="DNA-binding response regulator ResD"/>
    <property type="match status" value="1"/>
</dbReference>
<keyword evidence="2" id="KW-0902">Two-component regulatory system</keyword>
<dbReference type="PROSITE" id="PS51755">
    <property type="entry name" value="OMPR_PHOB"/>
    <property type="match status" value="1"/>
</dbReference>
<dbReference type="Gene3D" id="6.10.250.690">
    <property type="match status" value="1"/>
</dbReference>
<dbReference type="RefSeq" id="WP_262430531.1">
    <property type="nucleotide sequence ID" value="NZ_JACRTG010000030.1"/>
</dbReference>
<dbReference type="AlphaFoldDB" id="A0A926ESQ0"/>
<evidence type="ECO:0000259" key="8">
    <source>
        <dbReference type="PROSITE" id="PS50110"/>
    </source>
</evidence>
<sequence length="227" mass="26191">MEKILVVDDNIQLVETISIYLENAGFQVFQAENGKDALESLRLCKIDLVIMDIMMPEKDGISTTKEIRYKDNIPIILLSAKSQEEDKVEGLDSGADDYITKPFSKDELIARVKAQLRRYKNLNKMPTKDSEILIRGLKIDYESKSVTLNDEIINLTPTEFKILYLLARNQGKVLSIKTIYESVWNQKFFNSESTVMFHISNLRSKLEIDVKRPIYLKVVWGQGYMVE</sequence>
<evidence type="ECO:0000313" key="10">
    <source>
        <dbReference type="EMBL" id="MBC8589068.1"/>
    </source>
</evidence>
<dbReference type="CDD" id="cd00383">
    <property type="entry name" value="trans_reg_C"/>
    <property type="match status" value="1"/>
</dbReference>
<dbReference type="GO" id="GO:0032993">
    <property type="term" value="C:protein-DNA complex"/>
    <property type="evidence" value="ECO:0007669"/>
    <property type="project" value="TreeGrafter"/>
</dbReference>
<dbReference type="InterPro" id="IPR001789">
    <property type="entry name" value="Sig_transdc_resp-reg_receiver"/>
</dbReference>